<evidence type="ECO:0000256" key="3">
    <source>
        <dbReference type="ARBA" id="ARBA00022723"/>
    </source>
</evidence>
<evidence type="ECO:0000313" key="8">
    <source>
        <dbReference type="EMBL" id="ERL49836.1"/>
    </source>
</evidence>
<sequence length="127" mass="13835">MISRILGGLLLSLAADISASFGAEPDSSAQGERVFRNQCQGCHSLEPGVHIAGPSLHGVVGRNAGTVADFEYSAPLQQAQLVWTPEVLDRFLAAPDDFLPGTRMVFWGLDEDSRHLLIDYLEWVGKR</sequence>
<protein>
    <recommendedName>
        <fullName evidence="7">Cytochrome c domain-containing protein</fullName>
    </recommendedName>
</protein>
<keyword evidence="4" id="KW-0249">Electron transport</keyword>
<dbReference type="GO" id="GO:0046872">
    <property type="term" value="F:metal ion binding"/>
    <property type="evidence" value="ECO:0007669"/>
    <property type="project" value="UniProtKB-KW"/>
</dbReference>
<organism evidence="8 9">
    <name type="scientific">Halomonas huangheensis</name>
    <dbReference type="NCBI Taxonomy" id="1178482"/>
    <lineage>
        <taxon>Bacteria</taxon>
        <taxon>Pseudomonadati</taxon>
        <taxon>Pseudomonadota</taxon>
        <taxon>Gammaproteobacteria</taxon>
        <taxon>Oceanospirillales</taxon>
        <taxon>Halomonadaceae</taxon>
        <taxon>Halomonas</taxon>
    </lineage>
</organism>
<proteinExistence type="predicted"/>
<dbReference type="eggNOG" id="COG3474">
    <property type="taxonomic scope" value="Bacteria"/>
</dbReference>
<dbReference type="RefSeq" id="WP_021819883.1">
    <property type="nucleotide sequence ID" value="NZ_AVBC01000039.1"/>
</dbReference>
<dbReference type="Gene3D" id="1.10.760.10">
    <property type="entry name" value="Cytochrome c-like domain"/>
    <property type="match status" value="1"/>
</dbReference>
<evidence type="ECO:0000256" key="1">
    <source>
        <dbReference type="ARBA" id="ARBA00022448"/>
    </source>
</evidence>
<comment type="caution">
    <text evidence="8">The sequence shown here is derived from an EMBL/GenBank/DDBJ whole genome shotgun (WGS) entry which is preliminary data.</text>
</comment>
<keyword evidence="5 6" id="KW-0408">Iron</keyword>
<accession>W1N3W8</accession>
<dbReference type="OrthoDB" id="9805828at2"/>
<keyword evidence="3 6" id="KW-0479">Metal-binding</keyword>
<evidence type="ECO:0000256" key="2">
    <source>
        <dbReference type="ARBA" id="ARBA00022617"/>
    </source>
</evidence>
<reference evidence="8 9" key="1">
    <citation type="submission" date="2013-08" db="EMBL/GenBank/DDBJ databases">
        <title>draft genome of Halomonas huanghegensis, strain BJGMM-B45T.</title>
        <authorList>
            <person name="Miao C."/>
            <person name="Wan Y."/>
            <person name="Jin W."/>
        </authorList>
    </citation>
    <scope>NUCLEOTIDE SEQUENCE [LARGE SCALE GENOMIC DNA]</scope>
    <source>
        <strain evidence="8 9">BJGMM-B45</strain>
    </source>
</reference>
<evidence type="ECO:0000259" key="7">
    <source>
        <dbReference type="PROSITE" id="PS51007"/>
    </source>
</evidence>
<dbReference type="STRING" id="1178482.AR456_03090"/>
<keyword evidence="2 6" id="KW-0349">Heme</keyword>
<dbReference type="GO" id="GO:0009055">
    <property type="term" value="F:electron transfer activity"/>
    <property type="evidence" value="ECO:0007669"/>
    <property type="project" value="InterPro"/>
</dbReference>
<evidence type="ECO:0000256" key="4">
    <source>
        <dbReference type="ARBA" id="ARBA00022982"/>
    </source>
</evidence>
<name>W1N3W8_9GAMM</name>
<dbReference type="InterPro" id="IPR009056">
    <property type="entry name" value="Cyt_c-like_dom"/>
</dbReference>
<dbReference type="PRINTS" id="PR00604">
    <property type="entry name" value="CYTCHRMECIAB"/>
</dbReference>
<dbReference type="InterPro" id="IPR002327">
    <property type="entry name" value="Cyt_c_1A/1B"/>
</dbReference>
<dbReference type="KEGG" id="hhu:AR456_03090"/>
<dbReference type="Proteomes" id="UP000019113">
    <property type="component" value="Unassembled WGS sequence"/>
</dbReference>
<keyword evidence="1" id="KW-0813">Transport</keyword>
<dbReference type="InterPro" id="IPR036909">
    <property type="entry name" value="Cyt_c-like_dom_sf"/>
</dbReference>
<dbReference type="PROSITE" id="PS51007">
    <property type="entry name" value="CYTC"/>
    <property type="match status" value="1"/>
</dbReference>
<dbReference type="SUPFAM" id="SSF46626">
    <property type="entry name" value="Cytochrome c"/>
    <property type="match status" value="1"/>
</dbReference>
<evidence type="ECO:0000256" key="6">
    <source>
        <dbReference type="PROSITE-ProRule" id="PRU00433"/>
    </source>
</evidence>
<evidence type="ECO:0000256" key="5">
    <source>
        <dbReference type="ARBA" id="ARBA00023004"/>
    </source>
</evidence>
<keyword evidence="9" id="KW-1185">Reference proteome</keyword>
<dbReference type="EMBL" id="AVBC01000039">
    <property type="protein sequence ID" value="ERL49836.1"/>
    <property type="molecule type" value="Genomic_DNA"/>
</dbReference>
<gene>
    <name evidence="8" type="ORF">BJB45_01565</name>
</gene>
<dbReference type="GO" id="GO:0020037">
    <property type="term" value="F:heme binding"/>
    <property type="evidence" value="ECO:0007669"/>
    <property type="project" value="InterPro"/>
</dbReference>
<dbReference type="AlphaFoldDB" id="W1N3W8"/>
<dbReference type="PANTHER" id="PTHR11961">
    <property type="entry name" value="CYTOCHROME C"/>
    <property type="match status" value="1"/>
</dbReference>
<evidence type="ECO:0000313" key="9">
    <source>
        <dbReference type="Proteomes" id="UP000019113"/>
    </source>
</evidence>
<dbReference type="PATRIC" id="fig|1178482.3.peg.2926"/>
<feature type="domain" description="Cytochrome c" evidence="7">
    <location>
        <begin position="26"/>
        <end position="125"/>
    </location>
</feature>
<dbReference type="Pfam" id="PF00034">
    <property type="entry name" value="Cytochrom_C"/>
    <property type="match status" value="1"/>
</dbReference>